<organism evidence="3 4">
    <name type="scientific">Carya illinoinensis</name>
    <name type="common">Pecan</name>
    <dbReference type="NCBI Taxonomy" id="32201"/>
    <lineage>
        <taxon>Eukaryota</taxon>
        <taxon>Viridiplantae</taxon>
        <taxon>Streptophyta</taxon>
        <taxon>Embryophyta</taxon>
        <taxon>Tracheophyta</taxon>
        <taxon>Spermatophyta</taxon>
        <taxon>Magnoliopsida</taxon>
        <taxon>eudicotyledons</taxon>
        <taxon>Gunneridae</taxon>
        <taxon>Pentapetalae</taxon>
        <taxon>rosids</taxon>
        <taxon>fabids</taxon>
        <taxon>Fagales</taxon>
        <taxon>Juglandaceae</taxon>
        <taxon>Carya</taxon>
    </lineage>
</organism>
<evidence type="ECO:0000256" key="1">
    <source>
        <dbReference type="SAM" id="Coils"/>
    </source>
</evidence>
<dbReference type="AlphaFoldDB" id="A0A921ZXT9"/>
<dbReference type="PANTHER" id="PTHR35468:SF1">
    <property type="entry name" value="MYOSIN-LIKE PROTEIN"/>
    <property type="match status" value="1"/>
</dbReference>
<feature type="coiled-coil region" evidence="1">
    <location>
        <begin position="352"/>
        <end position="421"/>
    </location>
</feature>
<feature type="region of interest" description="Disordered" evidence="2">
    <location>
        <begin position="81"/>
        <end position="104"/>
    </location>
</feature>
<feature type="compositionally biased region" description="Basic and acidic residues" evidence="2">
    <location>
        <begin position="82"/>
        <end position="92"/>
    </location>
</feature>
<feature type="compositionally biased region" description="Basic residues" evidence="2">
    <location>
        <begin position="24"/>
        <end position="34"/>
    </location>
</feature>
<feature type="region of interest" description="Disordered" evidence="2">
    <location>
        <begin position="455"/>
        <end position="480"/>
    </location>
</feature>
<sequence length="501" mass="57340">MTTATRRTKWQYPPVQPQTPRILHLPRRPRRRPPKTAATKPASIEARHDRKGRLEALFDQERAFSRTGVPIVFLDYCGGGGESERRRVKAEDDSSESGGSGGGSVVEEKWRFQAEMLRAECNLLRMEKEIALKKLERSRVKMKRILRSAGQTLVSGRKKICEGQNMSLVLAEEIQELVEKLEKLQRSSGVKDFIVRNYSNFDKQASLLQRRLERFGATSDDICVKEIQEMAAASLSMGTSCRVEESFVSSGKCNTLQVDILRRKMEAFSKGILLDRMEEEYRSMLSTAKKSVASSATSSKRIVCTRIRPDQAQKTKSPEDNLCSGRCKDIVLRIVEQIRVETEQWSQMQEMLGQVRKEMEELEASRDFWEEQALNSDHQIQSLCSTVQEWRQKALSSESKASELQVQMSELRQELEWMRKQQNSVIRAPKIAQNAQNETEKRVLVCRLKENHYTSNNSSREVSRDRRKVPTSSSGFVAPKRLPFQDIGNSSLLMRQNSKAI</sequence>
<proteinExistence type="predicted"/>
<dbReference type="EMBL" id="MU228948">
    <property type="protein sequence ID" value="KAG6619526.1"/>
    <property type="molecule type" value="Genomic_DNA"/>
</dbReference>
<protein>
    <submittedName>
        <fullName evidence="3">Uncharacterized protein</fullName>
    </submittedName>
</protein>
<evidence type="ECO:0000313" key="3">
    <source>
        <dbReference type="EMBL" id="KAG6619526.1"/>
    </source>
</evidence>
<accession>A0A921ZXT9</accession>
<dbReference type="Proteomes" id="UP000811246">
    <property type="component" value="Unassembled WGS sequence"/>
</dbReference>
<feature type="region of interest" description="Disordered" evidence="2">
    <location>
        <begin position="1"/>
        <end position="50"/>
    </location>
</feature>
<gene>
    <name evidence="3" type="ORF">I3842_Q093600</name>
</gene>
<reference evidence="3" key="1">
    <citation type="submission" date="2021-01" db="EMBL/GenBank/DDBJ databases">
        <authorList>
            <person name="Lovell J.T."/>
            <person name="Bentley N."/>
            <person name="Bhattarai G."/>
            <person name="Jenkins J.W."/>
            <person name="Sreedasyam A."/>
            <person name="Alarcon Y."/>
            <person name="Bock C."/>
            <person name="Boston L."/>
            <person name="Carlson J."/>
            <person name="Cervantes K."/>
            <person name="Clermont K."/>
            <person name="Krom N."/>
            <person name="Kubenka K."/>
            <person name="Mamidi S."/>
            <person name="Mattison C."/>
            <person name="Monteros M."/>
            <person name="Pisani C."/>
            <person name="Plott C."/>
            <person name="Rajasekar S."/>
            <person name="Rhein H.S."/>
            <person name="Rohla C."/>
            <person name="Song M."/>
            <person name="Hilaire R.S."/>
            <person name="Shu S."/>
            <person name="Wells L."/>
            <person name="Wang X."/>
            <person name="Webber J."/>
            <person name="Heerema R.J."/>
            <person name="Klein P."/>
            <person name="Conner P."/>
            <person name="Grauke L."/>
            <person name="Grimwood J."/>
            <person name="Schmutz J."/>
            <person name="Randall J.J."/>
        </authorList>
    </citation>
    <scope>NUCLEOTIDE SEQUENCE</scope>
    <source>
        <tissue evidence="3">Leaf</tissue>
    </source>
</reference>
<keyword evidence="1" id="KW-0175">Coiled coil</keyword>
<comment type="caution">
    <text evidence="3">The sequence shown here is derived from an EMBL/GenBank/DDBJ whole genome shotgun (WGS) entry which is preliminary data.</text>
</comment>
<evidence type="ECO:0000313" key="4">
    <source>
        <dbReference type="Proteomes" id="UP000811246"/>
    </source>
</evidence>
<dbReference type="PANTHER" id="PTHR35468">
    <property type="entry name" value="MYOSIN-LIKE PROTEIN"/>
    <property type="match status" value="1"/>
</dbReference>
<name>A0A921ZXT9_CARIL</name>
<evidence type="ECO:0000256" key="2">
    <source>
        <dbReference type="SAM" id="MobiDB-lite"/>
    </source>
</evidence>